<dbReference type="Proteomes" id="UP001174136">
    <property type="component" value="Unassembled WGS sequence"/>
</dbReference>
<dbReference type="EMBL" id="JAOPHQ010002298">
    <property type="protein sequence ID" value="KAK0147522.1"/>
    <property type="molecule type" value="Genomic_DNA"/>
</dbReference>
<accession>A0AA47MVS2</accession>
<evidence type="ECO:0000313" key="3">
    <source>
        <dbReference type="Proteomes" id="UP001174136"/>
    </source>
</evidence>
<name>A0AA47MVS2_MERPO</name>
<gene>
    <name evidence="2" type="ORF">N1851_012994</name>
</gene>
<protein>
    <submittedName>
        <fullName evidence="2">Uncharacterized protein</fullName>
    </submittedName>
</protein>
<feature type="compositionally biased region" description="Basic residues" evidence="1">
    <location>
        <begin position="170"/>
        <end position="179"/>
    </location>
</feature>
<proteinExistence type="predicted"/>
<reference evidence="2" key="1">
    <citation type="journal article" date="2023" name="Front. Mar. Sci.">
        <title>A new Merluccius polli reference genome to investigate the effects of global change in West African waters.</title>
        <authorList>
            <person name="Mateo J.L."/>
            <person name="Blanco-Fernandez C."/>
            <person name="Garcia-Vazquez E."/>
            <person name="Machado-Schiaffino G."/>
        </authorList>
    </citation>
    <scope>NUCLEOTIDE SEQUENCE</scope>
    <source>
        <strain evidence="2">C29</strain>
        <tissue evidence="2">Fin</tissue>
    </source>
</reference>
<organism evidence="2 3">
    <name type="scientific">Merluccius polli</name>
    <name type="common">Benguela hake</name>
    <name type="synonym">Merluccius cadenati</name>
    <dbReference type="NCBI Taxonomy" id="89951"/>
    <lineage>
        <taxon>Eukaryota</taxon>
        <taxon>Metazoa</taxon>
        <taxon>Chordata</taxon>
        <taxon>Craniata</taxon>
        <taxon>Vertebrata</taxon>
        <taxon>Euteleostomi</taxon>
        <taxon>Actinopterygii</taxon>
        <taxon>Neopterygii</taxon>
        <taxon>Teleostei</taxon>
        <taxon>Neoteleostei</taxon>
        <taxon>Acanthomorphata</taxon>
        <taxon>Zeiogadaria</taxon>
        <taxon>Gadariae</taxon>
        <taxon>Gadiformes</taxon>
        <taxon>Gadoidei</taxon>
        <taxon>Merlucciidae</taxon>
        <taxon>Merluccius</taxon>
    </lineage>
</organism>
<comment type="caution">
    <text evidence="2">The sequence shown here is derived from an EMBL/GenBank/DDBJ whole genome shotgun (WGS) entry which is preliminary data.</text>
</comment>
<keyword evidence="3" id="KW-1185">Reference proteome</keyword>
<evidence type="ECO:0000313" key="2">
    <source>
        <dbReference type="EMBL" id="KAK0147522.1"/>
    </source>
</evidence>
<feature type="region of interest" description="Disordered" evidence="1">
    <location>
        <begin position="164"/>
        <end position="193"/>
    </location>
</feature>
<sequence length="212" mass="23193">MVDTHKERKLTPAARKGFYEIATGKNNIPDNWYRGMTADQSVTDPLCAAAAESLESPARGVDEAGRYRLEIRVRGMMEGLIGNLQSGFDLYKAPMEKMLASYDRMTTDSQLISALATFGRQSAPAGSGAWRMARRGMQTSMKIGVQPTAVARRKTPLGGRRALITGRPTKSSRRKHNYGRAKGNSLPKRPAPHSISQCVTDCVALGKNHSKI</sequence>
<evidence type="ECO:0000256" key="1">
    <source>
        <dbReference type="SAM" id="MobiDB-lite"/>
    </source>
</evidence>
<dbReference type="AlphaFoldDB" id="A0AA47MVS2"/>